<gene>
    <name evidence="9 12" type="primary">MDM12</name>
    <name evidence="12" type="ORF">BGZ80_005542</name>
</gene>
<evidence type="ECO:0000259" key="11">
    <source>
        <dbReference type="PROSITE" id="PS51847"/>
    </source>
</evidence>
<feature type="region of interest" description="Disordered" evidence="10">
    <location>
        <begin position="76"/>
        <end position="111"/>
    </location>
</feature>
<keyword evidence="2" id="KW-0813">Transport</keyword>
<evidence type="ECO:0000256" key="6">
    <source>
        <dbReference type="ARBA" id="ARBA00023121"/>
    </source>
</evidence>
<keyword evidence="4 9" id="KW-0256">Endoplasmic reticulum</keyword>
<keyword evidence="5" id="KW-0445">Lipid transport</keyword>
<keyword evidence="7 9" id="KW-0496">Mitochondrion</keyword>
<keyword evidence="3 9" id="KW-1000">Mitochondrion outer membrane</keyword>
<feature type="region of interest" description="Disordered" evidence="10">
    <location>
        <begin position="331"/>
        <end position="359"/>
    </location>
</feature>
<dbReference type="HAMAP" id="MF_03104">
    <property type="entry name" value="Mdm12"/>
    <property type="match status" value="1"/>
</dbReference>
<evidence type="ECO:0000256" key="3">
    <source>
        <dbReference type="ARBA" id="ARBA00022787"/>
    </source>
</evidence>
<evidence type="ECO:0000313" key="12">
    <source>
        <dbReference type="EMBL" id="KAG0019615.1"/>
    </source>
</evidence>
<reference evidence="12" key="1">
    <citation type="journal article" date="2020" name="Fungal Divers.">
        <title>Resolving the Mortierellaceae phylogeny through synthesis of multi-gene phylogenetics and phylogenomics.</title>
        <authorList>
            <person name="Vandepol N."/>
            <person name="Liber J."/>
            <person name="Desiro A."/>
            <person name="Na H."/>
            <person name="Kennedy M."/>
            <person name="Barry K."/>
            <person name="Grigoriev I.V."/>
            <person name="Miller A.N."/>
            <person name="O'Donnell K."/>
            <person name="Stajich J.E."/>
            <person name="Bonito G."/>
        </authorList>
    </citation>
    <scope>NUCLEOTIDE SEQUENCE</scope>
    <source>
        <strain evidence="12">NRRL 2769</strain>
    </source>
</reference>
<protein>
    <recommendedName>
        <fullName evidence="9">Mitochondrial distribution and morphology protein 12</fullName>
    </recommendedName>
    <alternativeName>
        <fullName evidence="9">Mitochondrial inheritance component MDM12</fullName>
    </alternativeName>
</protein>
<dbReference type="GO" id="GO:0005789">
    <property type="term" value="C:endoplasmic reticulum membrane"/>
    <property type="evidence" value="ECO:0007669"/>
    <property type="project" value="UniProtKB-SubCell"/>
</dbReference>
<dbReference type="InterPro" id="IPR031468">
    <property type="entry name" value="SMP_LBD"/>
</dbReference>
<evidence type="ECO:0000313" key="13">
    <source>
        <dbReference type="Proteomes" id="UP000703661"/>
    </source>
</evidence>
<feature type="region of interest" description="Disordered" evidence="10">
    <location>
        <begin position="523"/>
        <end position="556"/>
    </location>
</feature>
<evidence type="ECO:0000256" key="1">
    <source>
        <dbReference type="ARBA" id="ARBA00004370"/>
    </source>
</evidence>
<dbReference type="EMBL" id="JAAAID010000273">
    <property type="protein sequence ID" value="KAG0019615.1"/>
    <property type="molecule type" value="Genomic_DNA"/>
</dbReference>
<dbReference type="AlphaFoldDB" id="A0A9P6N0P9"/>
<sequence>MSFVFSWDKLDDEVALQIEGMIHAHFQRITKPSFMGNIAVSKFRFGSTPPNITVLDVTDPLEEWYVHMDQEEARLAQEAAEAGGGESLDEDELASGDEGEYEDEYSYSDDGSVVMVGEGEDIEYLGPDSFDDREHLETEGWMDRQQRQQRSHRNDGSSSSDSFRDEMKVNKRPAGPYSHRRESVSEQDVSASAREHLHHFRSAVTSPTKISPSSSSSSTSSLNSFGRSSSPLNRQKTELEGVSYKQTSKRNARNLKLDIDNNRDAPSQGYFVSTSDLPETPSPKESGTTLSLSSHASDEDIESEAFYTQGESTIFQRMKNLVLEPSILMSSRPASADGGSPKIRHSDQPQLAASALPPTSPSVVGGGSLGLGLSAGIGSPGTVLSTVMQNRTTTRPLSVTSFYSSPTSATASSSGQLGQMTFPDLSNMVVSGNSLLGLRAGTASKTIPSTPRGFESPTLVYSRRQSFSETGGDDHNSNVMTADRPGSVPSELHSREQEHLHSAFMSPVEALNFEALSRQPKVVERLKDPEDTTGGSGSRNGSQSGRSHLGDQQSRSSSILNYQGQMGFTVETEILLNYPTFAFLALPVKLVITGFSFKAKVLMGYLRNHVNVCFLEPEDPNESILSNVRIESQVGDEQKQAVLKNVGKIERFVVEQLRKFITEDFVYPSYHSIELLRAPPPTSSTPPQPPTNSRSGFPEPNASSSRGASASCSSTTASVATNHISSDVPAPRSIDDSMSSSASSIRARSHTLPLGSSATLNHRRH</sequence>
<comment type="caution">
    <text evidence="12">The sequence shown here is derived from an EMBL/GenBank/DDBJ whole genome shotgun (WGS) entry which is preliminary data.</text>
</comment>
<evidence type="ECO:0000256" key="7">
    <source>
        <dbReference type="ARBA" id="ARBA00023128"/>
    </source>
</evidence>
<dbReference type="Pfam" id="PF26544">
    <property type="entry name" value="Mdm12"/>
    <property type="match status" value="2"/>
</dbReference>
<feature type="region of interest" description="Disordered" evidence="10">
    <location>
        <begin position="142"/>
        <end position="298"/>
    </location>
</feature>
<evidence type="ECO:0000256" key="9">
    <source>
        <dbReference type="HAMAP-Rule" id="MF_03104"/>
    </source>
</evidence>
<proteinExistence type="inferred from homology"/>
<evidence type="ECO:0000256" key="4">
    <source>
        <dbReference type="ARBA" id="ARBA00022824"/>
    </source>
</evidence>
<feature type="compositionally biased region" description="Acidic residues" evidence="10">
    <location>
        <begin position="87"/>
        <end position="107"/>
    </location>
</feature>
<evidence type="ECO:0000256" key="5">
    <source>
        <dbReference type="ARBA" id="ARBA00023055"/>
    </source>
</evidence>
<name>A0A9P6N0P9_9FUNG</name>
<comment type="similarity">
    <text evidence="9">Belongs to the MDM12 family.</text>
</comment>
<dbReference type="PANTHER" id="PTHR28204">
    <property type="entry name" value="MITOCHONDRIAL DISTRIBUTION AND MORPHOLOGY PROTEIN 12"/>
    <property type="match status" value="1"/>
</dbReference>
<feature type="region of interest" description="Disordered" evidence="10">
    <location>
        <begin position="398"/>
        <end position="417"/>
    </location>
</feature>
<keyword evidence="13" id="KW-1185">Reference proteome</keyword>
<feature type="region of interest" description="Disordered" evidence="10">
    <location>
        <begin position="465"/>
        <end position="498"/>
    </location>
</feature>
<feature type="compositionally biased region" description="Polar residues" evidence="10">
    <location>
        <begin position="270"/>
        <end position="295"/>
    </location>
</feature>
<feature type="domain" description="SMP-LTD" evidence="11">
    <location>
        <begin position="1"/>
        <end position="676"/>
    </location>
</feature>
<evidence type="ECO:0000256" key="10">
    <source>
        <dbReference type="SAM" id="MobiDB-lite"/>
    </source>
</evidence>
<dbReference type="GO" id="GO:0032865">
    <property type="term" value="C:ERMES complex"/>
    <property type="evidence" value="ECO:0007669"/>
    <property type="project" value="UniProtKB-UniRule"/>
</dbReference>
<dbReference type="Proteomes" id="UP000703661">
    <property type="component" value="Unassembled WGS sequence"/>
</dbReference>
<evidence type="ECO:0000256" key="8">
    <source>
        <dbReference type="ARBA" id="ARBA00023136"/>
    </source>
</evidence>
<keyword evidence="8 9" id="KW-0472">Membrane</keyword>
<keyword evidence="6" id="KW-0446">Lipid-binding</keyword>
<dbReference type="GO" id="GO:0045040">
    <property type="term" value="P:protein insertion into mitochondrial outer membrane"/>
    <property type="evidence" value="ECO:0007669"/>
    <property type="project" value="UniProtKB-UniRule"/>
</dbReference>
<feature type="compositionally biased region" description="Low complexity" evidence="10">
    <location>
        <begin position="400"/>
        <end position="414"/>
    </location>
</feature>
<comment type="subunit">
    <text evidence="9">Component of the ER-mitochondria encounter structure (ERMES) or MDM complex, composed of MMM1, MDM10, MDM12 and MDM34. A MMM1 homodimer associates with one molecule of MDM12 on each side in a pairwise head-to-tail manner, and the SMP-LTD domains of MMM1 and MDM12 generate a continuous hydrophobic tunnel for phospholipid trafficking.</text>
</comment>
<comment type="subcellular location">
    <subcellularLocation>
        <location evidence="1">Membrane</location>
    </subcellularLocation>
    <subcellularLocation>
        <location evidence="9">Mitochondrion outer membrane</location>
        <topology evidence="9">Peripheral membrane protein</topology>
        <orientation evidence="9">Cytoplasmic side</orientation>
    </subcellularLocation>
    <subcellularLocation>
        <location evidence="9">Endoplasmic reticulum membrane</location>
        <topology evidence="9">Peripheral membrane protein</topology>
        <orientation evidence="9">Cytoplasmic side</orientation>
    </subcellularLocation>
    <text evidence="9">The ERMES/MDM complex localizes to a few discrete foci (around 10 per single cell), that represent mitochondria-endoplasmic reticulum junctions. These foci are often found next to mtDNA nucleoids.</text>
</comment>
<feature type="compositionally biased region" description="Low complexity" evidence="10">
    <location>
        <begin position="205"/>
        <end position="231"/>
    </location>
</feature>
<dbReference type="GO" id="GO:0015914">
    <property type="term" value="P:phospholipid transport"/>
    <property type="evidence" value="ECO:0007669"/>
    <property type="project" value="TreeGrafter"/>
</dbReference>
<comment type="function">
    <text evidence="9">Component of the ERMES/MDM complex, which serves as a molecular tether to connect the endoplasmic reticulum (ER) and mitochondria. Components of this complex are involved in the control of mitochondrial shape and protein biogenesis, and function in nonvesicular lipid trafficking between the ER and mitochondria. MDM12 is required for the interaction of the ER-resident membrane protein MMM1 and the outer mitochondrial membrane-resident beta-barrel protein MDM10. The MDM12-MMM1 subcomplex functions in the major beta-barrel assembly pathway that is responsible for biogenesis of all mitochondrial outer membrane beta-barrel proteins, and acts in a late step after the SAM complex. The MDM10-MDM12-MMM1 subcomplex further acts in the TOM40-specific pathway after the action of the MDM12-MMM1 complex. Essential for establishing and maintaining the structure of mitochondria and maintenance of mtDNA nucleoids.</text>
</comment>
<feature type="region of interest" description="Disordered" evidence="10">
    <location>
        <begin position="677"/>
        <end position="765"/>
    </location>
</feature>
<evidence type="ECO:0000256" key="2">
    <source>
        <dbReference type="ARBA" id="ARBA00022448"/>
    </source>
</evidence>
<feature type="compositionally biased region" description="Low complexity" evidence="10">
    <location>
        <begin position="702"/>
        <end position="721"/>
    </location>
</feature>
<organism evidence="12 13">
    <name type="scientific">Entomortierella chlamydospora</name>
    <dbReference type="NCBI Taxonomy" id="101097"/>
    <lineage>
        <taxon>Eukaryota</taxon>
        <taxon>Fungi</taxon>
        <taxon>Fungi incertae sedis</taxon>
        <taxon>Mucoromycota</taxon>
        <taxon>Mortierellomycotina</taxon>
        <taxon>Mortierellomycetes</taxon>
        <taxon>Mortierellales</taxon>
        <taxon>Mortierellaceae</taxon>
        <taxon>Entomortierella</taxon>
    </lineage>
</organism>
<feature type="compositionally biased region" description="Pro residues" evidence="10">
    <location>
        <begin position="678"/>
        <end position="690"/>
    </location>
</feature>
<accession>A0A9P6N0P9</accession>
<dbReference type="InterPro" id="IPR027532">
    <property type="entry name" value="Mdm12"/>
</dbReference>
<dbReference type="PANTHER" id="PTHR28204:SF1">
    <property type="entry name" value="MITOCHONDRIAL DISTRIBUTION AND MORPHOLOGY PROTEIN 12"/>
    <property type="match status" value="1"/>
</dbReference>
<dbReference type="GO" id="GO:1990456">
    <property type="term" value="P:mitochondrion-endoplasmic reticulum membrane tethering"/>
    <property type="evidence" value="ECO:0007669"/>
    <property type="project" value="TreeGrafter"/>
</dbReference>
<dbReference type="GO" id="GO:0008289">
    <property type="term" value="F:lipid binding"/>
    <property type="evidence" value="ECO:0007669"/>
    <property type="project" value="UniProtKB-KW"/>
</dbReference>
<feature type="compositionally biased region" description="Polar residues" evidence="10">
    <location>
        <begin position="754"/>
        <end position="765"/>
    </location>
</feature>
<dbReference type="PROSITE" id="PS51847">
    <property type="entry name" value="SMP"/>
    <property type="match status" value="1"/>
</dbReference>
<feature type="compositionally biased region" description="Low complexity" evidence="10">
    <location>
        <begin position="736"/>
        <end position="746"/>
    </location>
</feature>